<evidence type="ECO:0000256" key="1">
    <source>
        <dbReference type="SAM" id="MobiDB-lite"/>
    </source>
</evidence>
<dbReference type="Proteomes" id="UP001189429">
    <property type="component" value="Unassembled WGS sequence"/>
</dbReference>
<keyword evidence="3" id="KW-1185">Reference proteome</keyword>
<accession>A0ABN9T0U6</accession>
<dbReference type="EMBL" id="CAUYUJ010014231">
    <property type="protein sequence ID" value="CAK0838561.1"/>
    <property type="molecule type" value="Genomic_DNA"/>
</dbReference>
<evidence type="ECO:0000313" key="3">
    <source>
        <dbReference type="Proteomes" id="UP001189429"/>
    </source>
</evidence>
<feature type="compositionally biased region" description="Basic and acidic residues" evidence="1">
    <location>
        <begin position="72"/>
        <end position="82"/>
    </location>
</feature>
<organism evidence="2 3">
    <name type="scientific">Prorocentrum cordatum</name>
    <dbReference type="NCBI Taxonomy" id="2364126"/>
    <lineage>
        <taxon>Eukaryota</taxon>
        <taxon>Sar</taxon>
        <taxon>Alveolata</taxon>
        <taxon>Dinophyceae</taxon>
        <taxon>Prorocentrales</taxon>
        <taxon>Prorocentraceae</taxon>
        <taxon>Prorocentrum</taxon>
    </lineage>
</organism>
<protein>
    <submittedName>
        <fullName evidence="2">Uncharacterized protein</fullName>
    </submittedName>
</protein>
<feature type="region of interest" description="Disordered" evidence="1">
    <location>
        <begin position="20"/>
        <end position="82"/>
    </location>
</feature>
<feature type="compositionally biased region" description="Polar residues" evidence="1">
    <location>
        <begin position="52"/>
        <end position="70"/>
    </location>
</feature>
<reference evidence="2" key="1">
    <citation type="submission" date="2023-10" db="EMBL/GenBank/DDBJ databases">
        <authorList>
            <person name="Chen Y."/>
            <person name="Shah S."/>
            <person name="Dougan E. K."/>
            <person name="Thang M."/>
            <person name="Chan C."/>
        </authorList>
    </citation>
    <scope>NUCLEOTIDE SEQUENCE [LARGE SCALE GENOMIC DNA]</scope>
</reference>
<evidence type="ECO:0000313" key="2">
    <source>
        <dbReference type="EMBL" id="CAK0838561.1"/>
    </source>
</evidence>
<proteinExistence type="predicted"/>
<comment type="caution">
    <text evidence="2">The sequence shown here is derived from an EMBL/GenBank/DDBJ whole genome shotgun (WGS) entry which is preliminary data.</text>
</comment>
<name>A0ABN9T0U6_9DINO</name>
<sequence length="321" mass="35789">MSIGCGTLASPAALCTGTRAASRSNGKQHTLPVSPAHSAIKSKDVKEHWGPNQPTKSTSRLWGSTRQTSYGGEERPDEQPDHWLHGDYWNVDSNIRKWTTHQVKRNMASANHDVHRQDQVRRILMTPHPHHSAKHQRIPVRQCVSGVVSPDCCFLETWGFDLGMRDRQGVPITSKIWRPPGGGAAPEHFRSLRSYDRNVERMTESFRSLRKAASLSSLARVNAEHFEINTLLKPEDISGDEGVGGGVFQEQPVESRGVNHGTRCCYGWDDHGHAVRREGAKMSHSIHSHAVRAHSDFPYIDGRLAPASIYRRNHGSSQAEA</sequence>
<gene>
    <name evidence="2" type="ORF">PCOR1329_LOCUS34487</name>
</gene>